<dbReference type="InterPro" id="IPR029058">
    <property type="entry name" value="AB_hydrolase_fold"/>
</dbReference>
<gene>
    <name evidence="4" type="ORF">HA51_02625</name>
</gene>
<name>A0A1X1D651_9GAMM</name>
<dbReference type="EMBL" id="MLFR01000001">
    <property type="protein sequence ID" value="ORM71971.1"/>
    <property type="molecule type" value="Genomic_DNA"/>
</dbReference>
<comment type="caution">
    <text evidence="4">The sequence shown here is derived from an EMBL/GenBank/DDBJ whole genome shotgun (WGS) entry which is preliminary data.</text>
</comment>
<dbReference type="AlphaFoldDB" id="A0A1X1D651"/>
<protein>
    <submittedName>
        <fullName evidence="4">Salmochelin siderophore protein IroE</fullName>
    </submittedName>
</protein>
<keyword evidence="3" id="KW-0732">Signal</keyword>
<organism evidence="4 5">
    <name type="scientific">Pantoea rwandensis</name>
    <dbReference type="NCBI Taxonomy" id="1076550"/>
    <lineage>
        <taxon>Bacteria</taxon>
        <taxon>Pseudomonadati</taxon>
        <taxon>Pseudomonadota</taxon>
        <taxon>Gammaproteobacteria</taxon>
        <taxon>Enterobacterales</taxon>
        <taxon>Erwiniaceae</taxon>
        <taxon>Pantoea</taxon>
    </lineage>
</organism>
<comment type="similarity">
    <text evidence="1">Belongs to the esterase D family.</text>
</comment>
<feature type="chain" id="PRO_5012959130" evidence="3">
    <location>
        <begin position="32"/>
        <end position="307"/>
    </location>
</feature>
<dbReference type="Gene3D" id="3.40.50.1820">
    <property type="entry name" value="alpha/beta hydrolase"/>
    <property type="match status" value="1"/>
</dbReference>
<proteinExistence type="inferred from homology"/>
<reference evidence="4 5" key="1">
    <citation type="journal article" date="2017" name="Antonie Van Leeuwenhoek">
        <title>Phylogenomic resolution of the bacterial genus Pantoea and its relationship with Erwinia and Tatumella.</title>
        <authorList>
            <person name="Palmer M."/>
            <person name="Steenkamp E.T."/>
            <person name="Coetzee M.P."/>
            <person name="Chan W.Y."/>
            <person name="van Zyl E."/>
            <person name="De Maayer P."/>
            <person name="Coutinho T.A."/>
            <person name="Blom J."/>
            <person name="Smits T.H."/>
            <person name="Duffy B."/>
            <person name="Venter S.N."/>
        </authorList>
    </citation>
    <scope>NUCLEOTIDE SEQUENCE [LARGE SCALE GENOMIC DNA]</scope>
    <source>
        <strain evidence="4 5">LMG 26275</strain>
    </source>
</reference>
<dbReference type="Proteomes" id="UP000193558">
    <property type="component" value="Unassembled WGS sequence"/>
</dbReference>
<evidence type="ECO:0000256" key="3">
    <source>
        <dbReference type="SAM" id="SignalP"/>
    </source>
</evidence>
<evidence type="ECO:0000256" key="2">
    <source>
        <dbReference type="ARBA" id="ARBA00022801"/>
    </source>
</evidence>
<evidence type="ECO:0000256" key="1">
    <source>
        <dbReference type="ARBA" id="ARBA00005622"/>
    </source>
</evidence>
<dbReference type="PANTHER" id="PTHR40841:SF2">
    <property type="entry name" value="SIDEROPHORE-DEGRADING ESTERASE (EUROFUNG)"/>
    <property type="match status" value="1"/>
</dbReference>
<evidence type="ECO:0000313" key="4">
    <source>
        <dbReference type="EMBL" id="ORM71971.1"/>
    </source>
</evidence>
<evidence type="ECO:0000313" key="5">
    <source>
        <dbReference type="Proteomes" id="UP000193558"/>
    </source>
</evidence>
<sequence length="307" mass="33829">MAMRHRFSFVSRHATLLLLFVSASFSVHVFARPDMTPLGPNIADKGSAYYHFSTQTFDSADDNRHYKVWVAQPNKSPPSAGYPVIYMLDGNAVMNKLSEPLLQKLSEGNPPLLVVVGYQTTLPFDVKSRTFDYTPPDKEHGSVGYTFSRGRAGGGSVAFRTLLEQKIAPAAEKGVKINQQQRALWGHSYGGLFVLDSYLTSHFFTHFYATSPSIGQGYFSLLSQMQALALNQVGAKQLTLMEGNGDRRRDNNTAEPDVLRAVRSTVNRMASNGIAAQYQLYPGLSHGQMFGASLEHTLNTVAQLESP</sequence>
<dbReference type="InterPro" id="IPR052558">
    <property type="entry name" value="Siderophore_Hydrolase_D"/>
</dbReference>
<dbReference type="PANTHER" id="PTHR40841">
    <property type="entry name" value="SIDEROPHORE TRIACETYLFUSARININE C ESTERASE"/>
    <property type="match status" value="1"/>
</dbReference>
<keyword evidence="2" id="KW-0378">Hydrolase</keyword>
<dbReference type="GO" id="GO:0016788">
    <property type="term" value="F:hydrolase activity, acting on ester bonds"/>
    <property type="evidence" value="ECO:0007669"/>
    <property type="project" value="TreeGrafter"/>
</dbReference>
<dbReference type="Pfam" id="PF00756">
    <property type="entry name" value="Esterase"/>
    <property type="match status" value="1"/>
</dbReference>
<feature type="signal peptide" evidence="3">
    <location>
        <begin position="1"/>
        <end position="31"/>
    </location>
</feature>
<dbReference type="InterPro" id="IPR000801">
    <property type="entry name" value="Esterase-like"/>
</dbReference>
<accession>A0A1X1D651</accession>
<dbReference type="SUPFAM" id="SSF53474">
    <property type="entry name" value="alpha/beta-Hydrolases"/>
    <property type="match status" value="1"/>
</dbReference>